<dbReference type="PROSITE" id="PS50880">
    <property type="entry name" value="TOPRIM"/>
    <property type="match status" value="1"/>
</dbReference>
<evidence type="ECO:0000259" key="7">
    <source>
        <dbReference type="PROSITE" id="PS50880"/>
    </source>
</evidence>
<dbReference type="GO" id="GO:0000428">
    <property type="term" value="C:DNA-directed RNA polymerase complex"/>
    <property type="evidence" value="ECO:0007669"/>
    <property type="project" value="UniProtKB-KW"/>
</dbReference>
<dbReference type="InterPro" id="IPR034151">
    <property type="entry name" value="TOPRIM_DnaG_bac"/>
</dbReference>
<sequence length="334" mass="37486">MMLDVSAALEALGIEYDERNHEANALCPAHLARTGKNDNSPSWWINLDTGQHLCFSCGYKGNLAQLVCDVNEFYIMGWDNCLRYDYDTAQTWLAEMHVIPIEQLLEMVKSLPNRLEAYPKPLEMSEARLAVFEEPPLDVLNSRNITAEAAQAYGVLWDNKKKMWILPLREPHFNRLMGWQEKGTVDRTFRNRPAGLQRAKTLFGADVQNDELAIIVESPLDCLRLHSAGQVGGLATCGTTLSDDQIKLIRRSEKVICAFDNPNVDKAGKKASDEMRKFARKYSINLFFFNYGGSNKKDPGEMTDEEIRWGIANAKSSVLGELAYVSGDAKALSG</sequence>
<dbReference type="Pfam" id="PF13155">
    <property type="entry name" value="Toprim_2"/>
    <property type="match status" value="1"/>
</dbReference>
<evidence type="ECO:0000313" key="8">
    <source>
        <dbReference type="EMBL" id="CAB4128684.1"/>
    </source>
</evidence>
<keyword evidence="1" id="KW-0240">DNA-directed RNA polymerase</keyword>
<organism evidence="8">
    <name type="scientific">uncultured Caudovirales phage</name>
    <dbReference type="NCBI Taxonomy" id="2100421"/>
    <lineage>
        <taxon>Viruses</taxon>
        <taxon>Duplodnaviria</taxon>
        <taxon>Heunggongvirae</taxon>
        <taxon>Uroviricota</taxon>
        <taxon>Caudoviricetes</taxon>
        <taxon>Peduoviridae</taxon>
        <taxon>Maltschvirus</taxon>
        <taxon>Maltschvirus maltsch</taxon>
    </lineage>
</organism>
<dbReference type="SUPFAM" id="SSF57783">
    <property type="entry name" value="Zinc beta-ribbon"/>
    <property type="match status" value="1"/>
</dbReference>
<protein>
    <submittedName>
        <fullName evidence="8">Bacterial DnaG primase, TOPRIM domain</fullName>
    </submittedName>
</protein>
<dbReference type="PANTHER" id="PTHR30313">
    <property type="entry name" value="DNA PRIMASE"/>
    <property type="match status" value="1"/>
</dbReference>
<dbReference type="SUPFAM" id="SSF56731">
    <property type="entry name" value="DNA primase core"/>
    <property type="match status" value="1"/>
</dbReference>
<evidence type="ECO:0000256" key="3">
    <source>
        <dbReference type="ARBA" id="ARBA00022679"/>
    </source>
</evidence>
<dbReference type="InterPro" id="IPR006171">
    <property type="entry name" value="TOPRIM_dom"/>
</dbReference>
<dbReference type="GO" id="GO:0008270">
    <property type="term" value="F:zinc ion binding"/>
    <property type="evidence" value="ECO:0007669"/>
    <property type="project" value="InterPro"/>
</dbReference>
<dbReference type="SMART" id="SM00493">
    <property type="entry name" value="TOPRIM"/>
    <property type="match status" value="1"/>
</dbReference>
<accession>A0A6J5L2A3</accession>
<dbReference type="Gene3D" id="3.90.580.10">
    <property type="entry name" value="Zinc finger, CHC2-type domain"/>
    <property type="match status" value="1"/>
</dbReference>
<dbReference type="InterPro" id="IPR036977">
    <property type="entry name" value="DNA_primase_Znf_CHC2"/>
</dbReference>
<dbReference type="GO" id="GO:0006269">
    <property type="term" value="P:DNA replication, synthesis of primer"/>
    <property type="evidence" value="ECO:0007669"/>
    <property type="project" value="UniProtKB-KW"/>
</dbReference>
<dbReference type="CDD" id="cd03364">
    <property type="entry name" value="TOPRIM_DnaG_primases"/>
    <property type="match status" value="1"/>
</dbReference>
<gene>
    <name evidence="8" type="ORF">UFOVP111_59</name>
</gene>
<keyword evidence="3" id="KW-0808">Transferase</keyword>
<dbReference type="Gene3D" id="3.40.1360.10">
    <property type="match status" value="1"/>
</dbReference>
<evidence type="ECO:0000256" key="5">
    <source>
        <dbReference type="ARBA" id="ARBA00022705"/>
    </source>
</evidence>
<keyword evidence="4" id="KW-0548">Nucleotidyltransferase</keyword>
<dbReference type="EMBL" id="LR796226">
    <property type="protein sequence ID" value="CAB4128684.1"/>
    <property type="molecule type" value="Genomic_DNA"/>
</dbReference>
<feature type="domain" description="Toprim" evidence="7">
    <location>
        <begin position="211"/>
        <end position="294"/>
    </location>
</feature>
<reference evidence="8" key="1">
    <citation type="submission" date="2020-04" db="EMBL/GenBank/DDBJ databases">
        <authorList>
            <person name="Chiriac C."/>
            <person name="Salcher M."/>
            <person name="Ghai R."/>
            <person name="Kavagutti S V."/>
        </authorList>
    </citation>
    <scope>NUCLEOTIDE SEQUENCE</scope>
</reference>
<evidence type="ECO:0000256" key="1">
    <source>
        <dbReference type="ARBA" id="ARBA00022478"/>
    </source>
</evidence>
<evidence type="ECO:0000256" key="4">
    <source>
        <dbReference type="ARBA" id="ARBA00022695"/>
    </source>
</evidence>
<keyword evidence="5" id="KW-0235">DNA replication</keyword>
<dbReference type="GO" id="GO:0016779">
    <property type="term" value="F:nucleotidyltransferase activity"/>
    <property type="evidence" value="ECO:0007669"/>
    <property type="project" value="UniProtKB-KW"/>
</dbReference>
<keyword evidence="6" id="KW-0804">Transcription</keyword>
<proteinExistence type="predicted"/>
<name>A0A6J5L2A3_9CAUD</name>
<dbReference type="InterPro" id="IPR050219">
    <property type="entry name" value="DnaG_primase"/>
</dbReference>
<dbReference type="PANTHER" id="PTHR30313:SF2">
    <property type="entry name" value="DNA PRIMASE"/>
    <property type="match status" value="1"/>
</dbReference>
<evidence type="ECO:0000256" key="6">
    <source>
        <dbReference type="ARBA" id="ARBA00023163"/>
    </source>
</evidence>
<keyword evidence="2" id="KW-0639">Primosome</keyword>
<evidence type="ECO:0000256" key="2">
    <source>
        <dbReference type="ARBA" id="ARBA00022515"/>
    </source>
</evidence>
<dbReference type="GO" id="GO:0003677">
    <property type="term" value="F:DNA binding"/>
    <property type="evidence" value="ECO:0007669"/>
    <property type="project" value="InterPro"/>
</dbReference>